<protein>
    <submittedName>
        <fullName evidence="1">Uncharacterized protein</fullName>
    </submittedName>
</protein>
<comment type="caution">
    <text evidence="1">The sequence shown here is derived from an EMBL/GenBank/DDBJ whole genome shotgun (WGS) entry which is preliminary data.</text>
</comment>
<dbReference type="Proteomes" id="UP000054776">
    <property type="component" value="Unassembled WGS sequence"/>
</dbReference>
<sequence length="83" mass="9527">MQRYYRLTISLDVSIAFNHLIVDSSTSKNEFDFFDVIYLYDQKGLDTQYNVLQWLVEPADLSTSDAGEEEASYAISTTLLCKD</sequence>
<keyword evidence="2" id="KW-1185">Reference proteome</keyword>
<organism evidence="1 2">
    <name type="scientific">Trichinella spiralis</name>
    <name type="common">Trichina worm</name>
    <dbReference type="NCBI Taxonomy" id="6334"/>
    <lineage>
        <taxon>Eukaryota</taxon>
        <taxon>Metazoa</taxon>
        <taxon>Ecdysozoa</taxon>
        <taxon>Nematoda</taxon>
        <taxon>Enoplea</taxon>
        <taxon>Dorylaimia</taxon>
        <taxon>Trichinellida</taxon>
        <taxon>Trichinellidae</taxon>
        <taxon>Trichinella</taxon>
    </lineage>
</organism>
<name>A0A0V1BVI0_TRISP</name>
<proteinExistence type="predicted"/>
<reference evidence="1 2" key="1">
    <citation type="submission" date="2015-01" db="EMBL/GenBank/DDBJ databases">
        <title>Evolution of Trichinella species and genotypes.</title>
        <authorList>
            <person name="Korhonen P.K."/>
            <person name="Edoardo P."/>
            <person name="Giuseppe L.R."/>
            <person name="Gasser R.B."/>
        </authorList>
    </citation>
    <scope>NUCLEOTIDE SEQUENCE [LARGE SCALE GENOMIC DNA]</scope>
    <source>
        <strain evidence="1">ISS3</strain>
    </source>
</reference>
<evidence type="ECO:0000313" key="2">
    <source>
        <dbReference type="Proteomes" id="UP000054776"/>
    </source>
</evidence>
<dbReference type="AlphaFoldDB" id="A0A0V1BVI0"/>
<dbReference type="InParanoid" id="A0A0V1BVI0"/>
<evidence type="ECO:0000313" key="1">
    <source>
        <dbReference type="EMBL" id="KRY41172.1"/>
    </source>
</evidence>
<gene>
    <name evidence="1" type="ORF">T01_14856</name>
</gene>
<accession>A0A0V1BVI0</accession>
<dbReference type="EMBL" id="JYDH01000009">
    <property type="protein sequence ID" value="KRY41172.1"/>
    <property type="molecule type" value="Genomic_DNA"/>
</dbReference>